<feature type="domain" description="HNH nuclease" evidence="2">
    <location>
        <begin position="176"/>
        <end position="263"/>
    </location>
</feature>
<evidence type="ECO:0000313" key="4">
    <source>
        <dbReference type="Proteomes" id="UP000294847"/>
    </source>
</evidence>
<feature type="region of interest" description="Disordered" evidence="1">
    <location>
        <begin position="472"/>
        <end position="495"/>
    </location>
</feature>
<gene>
    <name evidence="3" type="ORF">PoMZ_05730</name>
</gene>
<dbReference type="EMBL" id="CP034209">
    <property type="protein sequence ID" value="QBZ64039.1"/>
    <property type="molecule type" value="Genomic_DNA"/>
</dbReference>
<organism evidence="3 4">
    <name type="scientific">Pyricularia oryzae</name>
    <name type="common">Rice blast fungus</name>
    <name type="synonym">Magnaporthe oryzae</name>
    <dbReference type="NCBI Taxonomy" id="318829"/>
    <lineage>
        <taxon>Eukaryota</taxon>
        <taxon>Fungi</taxon>
        <taxon>Dikarya</taxon>
        <taxon>Ascomycota</taxon>
        <taxon>Pezizomycotina</taxon>
        <taxon>Sordariomycetes</taxon>
        <taxon>Sordariomycetidae</taxon>
        <taxon>Magnaporthales</taxon>
        <taxon>Pyriculariaceae</taxon>
        <taxon>Pyricularia</taxon>
    </lineage>
</organism>
<protein>
    <recommendedName>
        <fullName evidence="2">HNH nuclease domain-containing protein</fullName>
    </recommendedName>
</protein>
<evidence type="ECO:0000313" key="3">
    <source>
        <dbReference type="EMBL" id="QBZ64039.1"/>
    </source>
</evidence>
<dbReference type="AlphaFoldDB" id="A0A4P7NP96"/>
<feature type="compositionally biased region" description="Acidic residues" evidence="1">
    <location>
        <begin position="405"/>
        <end position="419"/>
    </location>
</feature>
<evidence type="ECO:0000259" key="2">
    <source>
        <dbReference type="Pfam" id="PF13391"/>
    </source>
</evidence>
<dbReference type="Proteomes" id="UP000294847">
    <property type="component" value="Chromosome 6"/>
</dbReference>
<feature type="region of interest" description="Disordered" evidence="1">
    <location>
        <begin position="393"/>
        <end position="438"/>
    </location>
</feature>
<proteinExistence type="predicted"/>
<dbReference type="Pfam" id="PF13391">
    <property type="entry name" value="HNH_2"/>
    <property type="match status" value="1"/>
</dbReference>
<reference evidence="3 4" key="1">
    <citation type="journal article" date="2019" name="Mol. Biol. Evol.">
        <title>Blast fungal genomes show frequent chromosomal changes, gene gains and losses, and effector gene turnover.</title>
        <authorList>
            <person name="Gomez Luciano L.B."/>
            <person name="Jason Tsai I."/>
            <person name="Chuma I."/>
            <person name="Tosa Y."/>
            <person name="Chen Y.H."/>
            <person name="Li J.Y."/>
            <person name="Li M.Y."/>
            <person name="Jade Lu M.Y."/>
            <person name="Nakayashiki H."/>
            <person name="Li W.H."/>
        </authorList>
    </citation>
    <scope>NUCLEOTIDE SEQUENCE [LARGE SCALE GENOMIC DNA]</scope>
    <source>
        <strain evidence="3">MZ5-1-6</strain>
    </source>
</reference>
<dbReference type="InterPro" id="IPR003615">
    <property type="entry name" value="HNH_nuc"/>
</dbReference>
<sequence length="495" mass="54638">MSTPFLRQPLSAPESLANQNGGRYNVIRIRHPAYPASAPDLLQLSATDGDNWNGLDFDVARAACSVVTTVSWDEGIFAVQSDASSGSLSAVERPADGILRGSVYFWCRRLSDQGIDPVAASVEQYPVYASFQHWRFPHSNLPEPWRHVTLPAHEPLNAMLGAGTGKQAAIKRDGSCRISGATDACKTAHLVPYSENTFALPSKALFPTFPAIACPTRLLLHTANFLIRYVQNPMSHLPIDDESNLILLRRDLHFLFDRNRYVFVPKTPSLPSTSQSSSPAIAIAIHILQPQRSVQLVSTYHNRLTQQPLCGLSREMLFSRFAWALFHEEIMTFFSGDGKVVVRTWDKAAGCVKDDTCSANTVARIAQVFESVGTRSRSASPRKRALLSQDRDLCDQPNFGWDDKGSDDEENDSGDEEEDMERRGRGRRRSWSPTAKLNGVPSLAGSFVSVASVASHGTVPEESAQNAFILKGRKRSCEEDIGNGQKSAKQIRTRH</sequence>
<accession>A0A4P7NP96</accession>
<evidence type="ECO:0000256" key="1">
    <source>
        <dbReference type="SAM" id="MobiDB-lite"/>
    </source>
</evidence>
<name>A0A4P7NP96_PYROR</name>